<dbReference type="GO" id="GO:0022900">
    <property type="term" value="P:electron transport chain"/>
    <property type="evidence" value="ECO:0007669"/>
    <property type="project" value="UniProtKB-UniRule"/>
</dbReference>
<organism evidence="11 12">
    <name type="scientific">Halothiobacillus diazotrophicus</name>
    <dbReference type="NCBI Taxonomy" id="1860122"/>
    <lineage>
        <taxon>Bacteria</taxon>
        <taxon>Pseudomonadati</taxon>
        <taxon>Pseudomonadota</taxon>
        <taxon>Gammaproteobacteria</taxon>
        <taxon>Chromatiales</taxon>
        <taxon>Halothiobacillaceae</taxon>
        <taxon>Halothiobacillus</taxon>
    </lineage>
</organism>
<dbReference type="GO" id="GO:0055085">
    <property type="term" value="P:transmembrane transport"/>
    <property type="evidence" value="ECO:0007669"/>
    <property type="project" value="InterPro"/>
</dbReference>
<evidence type="ECO:0000256" key="8">
    <source>
        <dbReference type="ARBA" id="ARBA00022989"/>
    </source>
</evidence>
<feature type="transmembrane region" description="Helical" evidence="10">
    <location>
        <begin position="212"/>
        <end position="229"/>
    </location>
</feature>
<feature type="transmembrane region" description="Helical" evidence="10">
    <location>
        <begin position="261"/>
        <end position="280"/>
    </location>
</feature>
<dbReference type="PANTHER" id="PTHR30578:SF0">
    <property type="entry name" value="ION-TRANSLOCATING OXIDOREDUCTASE COMPLEX SUBUNIT D"/>
    <property type="match status" value="1"/>
</dbReference>
<feature type="modified residue" description="FMN phosphoryl threonine" evidence="10">
    <location>
        <position position="180"/>
    </location>
</feature>
<keyword evidence="3 10" id="KW-0285">Flavoprotein</keyword>
<dbReference type="InterPro" id="IPR004338">
    <property type="entry name" value="NqrB/RnfD"/>
</dbReference>
<feature type="transmembrane region" description="Helical" evidence="10">
    <location>
        <begin position="116"/>
        <end position="135"/>
    </location>
</feature>
<keyword evidence="9 10" id="KW-0472">Membrane</keyword>
<feature type="transmembrane region" description="Helical" evidence="10">
    <location>
        <begin position="317"/>
        <end position="335"/>
    </location>
</feature>
<dbReference type="AlphaFoldDB" id="A0A191ZJS1"/>
<dbReference type="NCBIfam" id="TIGR01946">
    <property type="entry name" value="rnfD"/>
    <property type="match status" value="1"/>
</dbReference>
<keyword evidence="12" id="KW-1185">Reference proteome</keyword>
<evidence type="ECO:0000256" key="6">
    <source>
        <dbReference type="ARBA" id="ARBA00022967"/>
    </source>
</evidence>
<dbReference type="Pfam" id="PF03116">
    <property type="entry name" value="NQR2_RnfD_RnfE"/>
    <property type="match status" value="1"/>
</dbReference>
<dbReference type="STRING" id="1860122.A9404_12600"/>
<evidence type="ECO:0000313" key="12">
    <source>
        <dbReference type="Proteomes" id="UP000078596"/>
    </source>
</evidence>
<keyword evidence="4 10" id="KW-0288">FMN</keyword>
<dbReference type="InterPro" id="IPR011303">
    <property type="entry name" value="RnfD_bac"/>
</dbReference>
<sequence>MKFGTQSRPLSAGFNSVQRVMLTVWLALVPGTIAATVLLGWGVLINVLLAVATGLVAESSMLWLRKRPVRPAITDGSVVVLAWIFALCLPNLGPWWLPVFGAAFAVVVAKQLYGGLGFNLFNPAMVGYVVLLISFPEPMTRWGPAIDVGGSALNFAQSLAWSFTGSLPTGVGYDGLSVATPLDHMREQIMAGAPIHAATQSVLGGAGLERSWNLWLAGAFLLGGAFMLWRGVIRWHIPVAVLTGVAFMSGLLWLIDPQTHASPLFHLVSGAAIFGAFFVATDPVTASTTPRGRLIFGFGIGVLTVLIRSFGNYPDGVAFAVLLMNLCVPLIDYYTQPRVFGHKASGKQS</sequence>
<evidence type="ECO:0000256" key="3">
    <source>
        <dbReference type="ARBA" id="ARBA00022630"/>
    </source>
</evidence>
<feature type="transmembrane region" description="Helical" evidence="10">
    <location>
        <begin position="292"/>
        <end position="311"/>
    </location>
</feature>
<dbReference type="GO" id="GO:0005886">
    <property type="term" value="C:plasma membrane"/>
    <property type="evidence" value="ECO:0007669"/>
    <property type="project" value="UniProtKB-SubCell"/>
</dbReference>
<evidence type="ECO:0000256" key="9">
    <source>
        <dbReference type="ARBA" id="ARBA00023136"/>
    </source>
</evidence>
<keyword evidence="10" id="KW-0997">Cell inner membrane</keyword>
<keyword evidence="2 10" id="KW-0597">Phosphoprotein</keyword>
<gene>
    <name evidence="10" type="primary">rnfD</name>
    <name evidence="11" type="ORF">A9404_12600</name>
</gene>
<evidence type="ECO:0000256" key="5">
    <source>
        <dbReference type="ARBA" id="ARBA00022692"/>
    </source>
</evidence>
<dbReference type="OrthoDB" id="9776359at2"/>
<comment type="cofactor">
    <cofactor evidence="10">
        <name>FMN</name>
        <dbReference type="ChEBI" id="CHEBI:58210"/>
    </cofactor>
</comment>
<dbReference type="EC" id="7.-.-.-" evidence="10"/>
<feature type="transmembrane region" description="Helical" evidence="10">
    <location>
        <begin position="236"/>
        <end position="255"/>
    </location>
</feature>
<dbReference type="KEGG" id="haz:A9404_12600"/>
<evidence type="ECO:0000256" key="10">
    <source>
        <dbReference type="HAMAP-Rule" id="MF_00462"/>
    </source>
</evidence>
<evidence type="ECO:0000256" key="4">
    <source>
        <dbReference type="ARBA" id="ARBA00022643"/>
    </source>
</evidence>
<reference evidence="11 12" key="1">
    <citation type="submission" date="2016-06" db="EMBL/GenBank/DDBJ databases">
        <title>Insight into the functional genes involving in sulfur oxidation in Pearl River water.</title>
        <authorList>
            <person name="Luo J."/>
            <person name="Tan X."/>
            <person name="Lin W."/>
        </authorList>
    </citation>
    <scope>NUCLEOTIDE SEQUENCE [LARGE SCALE GENOMIC DNA]</scope>
    <source>
        <strain evidence="11 12">LS2</strain>
    </source>
</reference>
<keyword evidence="1 10" id="KW-0813">Transport</keyword>
<dbReference type="PANTHER" id="PTHR30578">
    <property type="entry name" value="ELECTRON TRANSPORT COMPLEX PROTEIN RNFD"/>
    <property type="match status" value="1"/>
</dbReference>
<evidence type="ECO:0000256" key="2">
    <source>
        <dbReference type="ARBA" id="ARBA00022553"/>
    </source>
</evidence>
<comment type="subcellular location">
    <subcellularLocation>
        <location evidence="10">Cell inner membrane</location>
        <topology evidence="10">Multi-pass membrane protein</topology>
    </subcellularLocation>
</comment>
<keyword evidence="8 10" id="KW-1133">Transmembrane helix</keyword>
<keyword evidence="7 10" id="KW-0249">Electron transport</keyword>
<evidence type="ECO:0000313" key="11">
    <source>
        <dbReference type="EMBL" id="ANJ68097.1"/>
    </source>
</evidence>
<name>A0A191ZJS1_9GAMM</name>
<dbReference type="Proteomes" id="UP000078596">
    <property type="component" value="Chromosome"/>
</dbReference>
<comment type="subunit">
    <text evidence="10">The complex is composed of six subunits: RnfA, RnfB, RnfC, RnfD, RnfE and RnfG.</text>
</comment>
<dbReference type="HAMAP" id="MF_00462">
    <property type="entry name" value="RsxD_RnfD"/>
    <property type="match status" value="1"/>
</dbReference>
<comment type="function">
    <text evidence="10">Part of a membrane-bound complex that couples electron transfer with translocation of ions across the membrane.</text>
</comment>
<protein>
    <recommendedName>
        <fullName evidence="10">Ion-translocating oxidoreductase complex subunit D</fullName>
        <ecNumber evidence="10">7.-.-.-</ecNumber>
    </recommendedName>
    <alternativeName>
        <fullName evidence="10">Rnf electron transport complex subunit D</fullName>
    </alternativeName>
</protein>
<keyword evidence="5 10" id="KW-0812">Transmembrane</keyword>
<evidence type="ECO:0000256" key="7">
    <source>
        <dbReference type="ARBA" id="ARBA00022982"/>
    </source>
</evidence>
<evidence type="ECO:0000256" key="1">
    <source>
        <dbReference type="ARBA" id="ARBA00022448"/>
    </source>
</evidence>
<dbReference type="RefSeq" id="WP_066102263.1">
    <property type="nucleotide sequence ID" value="NZ_CP016027.1"/>
</dbReference>
<accession>A0A191ZJS1</accession>
<comment type="similarity">
    <text evidence="10">Belongs to the NqrB/RnfD family.</text>
</comment>
<proteinExistence type="inferred from homology"/>
<keyword evidence="6 10" id="KW-1278">Translocase</keyword>
<feature type="transmembrane region" description="Helical" evidence="10">
    <location>
        <begin position="24"/>
        <end position="57"/>
    </location>
</feature>
<keyword evidence="10" id="KW-1003">Cell membrane</keyword>
<dbReference type="EMBL" id="CP016027">
    <property type="protein sequence ID" value="ANJ68097.1"/>
    <property type="molecule type" value="Genomic_DNA"/>
</dbReference>